<dbReference type="InParanoid" id="B2VV11"/>
<feature type="region of interest" description="Disordered" evidence="1">
    <location>
        <begin position="1"/>
        <end position="73"/>
    </location>
</feature>
<evidence type="ECO:0000313" key="2">
    <source>
        <dbReference type="EMBL" id="EDU41632.1"/>
    </source>
</evidence>
<accession>B2VV11</accession>
<protein>
    <submittedName>
        <fullName evidence="2">Uncharacterized protein</fullName>
    </submittedName>
</protein>
<dbReference type="Proteomes" id="UP000001471">
    <property type="component" value="Unassembled WGS sequence"/>
</dbReference>
<sequence length="73" mass="7553">MATHLLILCEHGQASADPTTSDRSAPITNPTDTHLAAEVEGRNSGQKSDGSVGHVDAFGSEAPPEREEADVLG</sequence>
<reference evidence="3" key="1">
    <citation type="journal article" date="2013" name="G3 (Bethesda)">
        <title>Comparative genomics of a plant-pathogenic fungus, Pyrenophora tritici-repentis, reveals transduplication and the impact of repeat elements on pathogenicity and population divergence.</title>
        <authorList>
            <person name="Manning V.A."/>
            <person name="Pandelova I."/>
            <person name="Dhillon B."/>
            <person name="Wilhelm L.J."/>
            <person name="Goodwin S.B."/>
            <person name="Berlin A.M."/>
            <person name="Figueroa M."/>
            <person name="Freitag M."/>
            <person name="Hane J.K."/>
            <person name="Henrissat B."/>
            <person name="Holman W.H."/>
            <person name="Kodira C.D."/>
            <person name="Martin J."/>
            <person name="Oliver R.P."/>
            <person name="Robbertse B."/>
            <person name="Schackwitz W."/>
            <person name="Schwartz D.C."/>
            <person name="Spatafora J.W."/>
            <person name="Turgeon B.G."/>
            <person name="Yandava C."/>
            <person name="Young S."/>
            <person name="Zhou S."/>
            <person name="Zeng Q."/>
            <person name="Grigoriev I.V."/>
            <person name="Ma L.-J."/>
            <person name="Ciuffetti L.M."/>
        </authorList>
    </citation>
    <scope>NUCLEOTIDE SEQUENCE [LARGE SCALE GENOMIC DNA]</scope>
    <source>
        <strain evidence="3">Pt-1C-BFP</strain>
    </source>
</reference>
<dbReference type="EMBL" id="DS231615">
    <property type="protein sequence ID" value="EDU41632.1"/>
    <property type="molecule type" value="Genomic_DNA"/>
</dbReference>
<dbReference type="AlphaFoldDB" id="B2VV11"/>
<organism evidence="2 3">
    <name type="scientific">Pyrenophora tritici-repentis (strain Pt-1C-BFP)</name>
    <name type="common">Wheat tan spot fungus</name>
    <name type="synonym">Drechslera tritici-repentis</name>
    <dbReference type="NCBI Taxonomy" id="426418"/>
    <lineage>
        <taxon>Eukaryota</taxon>
        <taxon>Fungi</taxon>
        <taxon>Dikarya</taxon>
        <taxon>Ascomycota</taxon>
        <taxon>Pezizomycotina</taxon>
        <taxon>Dothideomycetes</taxon>
        <taxon>Pleosporomycetidae</taxon>
        <taxon>Pleosporales</taxon>
        <taxon>Pleosporineae</taxon>
        <taxon>Pleosporaceae</taxon>
        <taxon>Pyrenophora</taxon>
    </lineage>
</organism>
<dbReference type="HOGENOM" id="CLU_2706049_0_0_1"/>
<gene>
    <name evidence="2" type="ORF">PTRG_02194</name>
</gene>
<name>B2VV11_PYRTR</name>
<feature type="compositionally biased region" description="Polar residues" evidence="1">
    <location>
        <begin position="16"/>
        <end position="32"/>
    </location>
</feature>
<proteinExistence type="predicted"/>
<evidence type="ECO:0000256" key="1">
    <source>
        <dbReference type="SAM" id="MobiDB-lite"/>
    </source>
</evidence>
<evidence type="ECO:0000313" key="3">
    <source>
        <dbReference type="Proteomes" id="UP000001471"/>
    </source>
</evidence>